<protein>
    <recommendedName>
        <fullName evidence="2">AB hydrolase-1 domain-containing protein</fullName>
    </recommendedName>
</protein>
<evidence type="ECO:0000313" key="4">
    <source>
        <dbReference type="Proteomes" id="UP000275772"/>
    </source>
</evidence>
<proteinExistence type="predicted"/>
<feature type="chain" id="PRO_5016855567" description="AB hydrolase-1 domain-containing protein" evidence="1">
    <location>
        <begin position="17"/>
        <end position="391"/>
    </location>
</feature>
<accession>A0A383UKA8</accession>
<feature type="signal peptide" evidence="1">
    <location>
        <begin position="1"/>
        <end position="16"/>
    </location>
</feature>
<dbReference type="SUPFAM" id="SSF53474">
    <property type="entry name" value="alpha/beta-Hydrolases"/>
    <property type="match status" value="1"/>
</dbReference>
<feature type="domain" description="AB hydrolase-1" evidence="2">
    <location>
        <begin position="99"/>
        <end position="222"/>
    </location>
</feature>
<dbReference type="AlphaFoldDB" id="A0A383UKA8"/>
<dbReference type="InterPro" id="IPR000073">
    <property type="entry name" value="AB_hydrolase_1"/>
</dbReference>
<gene>
    <name evidence="3" type="ORF">BLGHR1_10960</name>
</gene>
<sequence length="391" mass="42498">MRPSIFLLGSLSVAHSIVLLPRGPTCSEITVPVSVRSTNALLDSGINSQDGLHGAMQNILSGVLGLILNVNINGNYNIRARYCEPEVQNSERADTIQLLVHGITYTRDYWSGLGAPGSNFGGDDYSWIAYASKQGYPTLSIDRLGNGESDRPNGLAEVQMNTHIEVTESLINSLKKGSIGGRSFSKIIYVGHWYGSLIGNLHAVKYPTSVDSYVLTGFSKKIRPSLLPTVIAGAFLPATIAYPERWAGQALTYFAASNENGANGLFFVNDTVDPELRELNYRLRGTVTAGEFLTGYESTQVARKYRGRVFVLTGQNDAIFCSPDSFGQGTLNGQGDCGSGEDSIIAQTQDLYPAVANYDYDTPENIGHCNILHIGAVDQFATVHDWLDQFY</sequence>
<evidence type="ECO:0000259" key="2">
    <source>
        <dbReference type="Pfam" id="PF00561"/>
    </source>
</evidence>
<evidence type="ECO:0000256" key="1">
    <source>
        <dbReference type="SAM" id="SignalP"/>
    </source>
</evidence>
<reference evidence="3 4" key="1">
    <citation type="submission" date="2017-11" db="EMBL/GenBank/DDBJ databases">
        <authorList>
            <person name="Kracher B."/>
        </authorList>
    </citation>
    <scope>NUCLEOTIDE SEQUENCE [LARGE SCALE GENOMIC DNA]</scope>
    <source>
        <strain evidence="3 4">RACE1</strain>
    </source>
</reference>
<dbReference type="EMBL" id="UNSH01000008">
    <property type="protein sequence ID" value="SZF00229.1"/>
    <property type="molecule type" value="Genomic_DNA"/>
</dbReference>
<dbReference type="Proteomes" id="UP000275772">
    <property type="component" value="Unassembled WGS sequence"/>
</dbReference>
<dbReference type="Pfam" id="PF00561">
    <property type="entry name" value="Abhydrolase_1"/>
    <property type="match status" value="1"/>
</dbReference>
<dbReference type="VEuPathDB" id="FungiDB:BLGHR1_10960"/>
<evidence type="ECO:0000313" key="3">
    <source>
        <dbReference type="EMBL" id="SZF00229.1"/>
    </source>
</evidence>
<name>A0A383UKA8_BLUHO</name>
<organism evidence="3 4">
    <name type="scientific">Blumeria hordei</name>
    <name type="common">Barley powdery mildew</name>
    <name type="synonym">Blumeria graminis f. sp. hordei</name>
    <dbReference type="NCBI Taxonomy" id="2867405"/>
    <lineage>
        <taxon>Eukaryota</taxon>
        <taxon>Fungi</taxon>
        <taxon>Dikarya</taxon>
        <taxon>Ascomycota</taxon>
        <taxon>Pezizomycotina</taxon>
        <taxon>Leotiomycetes</taxon>
        <taxon>Erysiphales</taxon>
        <taxon>Erysiphaceae</taxon>
        <taxon>Blumeria</taxon>
    </lineage>
</organism>
<dbReference type="Gene3D" id="3.40.50.1820">
    <property type="entry name" value="alpha/beta hydrolase"/>
    <property type="match status" value="1"/>
</dbReference>
<keyword evidence="1" id="KW-0732">Signal</keyword>
<dbReference type="InterPro" id="IPR029058">
    <property type="entry name" value="AB_hydrolase_fold"/>
</dbReference>